<proteinExistence type="predicted"/>
<name>A0A2P2QV55_RHIMU</name>
<dbReference type="AlphaFoldDB" id="A0A2P2QV55"/>
<evidence type="ECO:0000313" key="1">
    <source>
        <dbReference type="EMBL" id="MBX70837.1"/>
    </source>
</evidence>
<accession>A0A2P2QV55</accession>
<protein>
    <submittedName>
        <fullName evidence="1">Uncharacterized protein</fullName>
    </submittedName>
</protein>
<reference evidence="1" key="1">
    <citation type="submission" date="2018-02" db="EMBL/GenBank/DDBJ databases">
        <title>Rhizophora mucronata_Transcriptome.</title>
        <authorList>
            <person name="Meera S.P."/>
            <person name="Sreeshan A."/>
            <person name="Augustine A."/>
        </authorList>
    </citation>
    <scope>NUCLEOTIDE SEQUENCE</scope>
    <source>
        <tissue evidence="1">Leaf</tissue>
    </source>
</reference>
<organism evidence="1">
    <name type="scientific">Rhizophora mucronata</name>
    <name type="common">Asiatic mangrove</name>
    <dbReference type="NCBI Taxonomy" id="61149"/>
    <lineage>
        <taxon>Eukaryota</taxon>
        <taxon>Viridiplantae</taxon>
        <taxon>Streptophyta</taxon>
        <taxon>Embryophyta</taxon>
        <taxon>Tracheophyta</taxon>
        <taxon>Spermatophyta</taxon>
        <taxon>Magnoliopsida</taxon>
        <taxon>eudicotyledons</taxon>
        <taxon>Gunneridae</taxon>
        <taxon>Pentapetalae</taxon>
        <taxon>rosids</taxon>
        <taxon>fabids</taxon>
        <taxon>Malpighiales</taxon>
        <taxon>Rhizophoraceae</taxon>
        <taxon>Rhizophora</taxon>
    </lineage>
</organism>
<sequence length="19" mass="2300">MSPSTQKERMNNKVDSRKY</sequence>
<dbReference type="EMBL" id="GGEC01090353">
    <property type="protein sequence ID" value="MBX70837.1"/>
    <property type="molecule type" value="Transcribed_RNA"/>
</dbReference>